<dbReference type="SUPFAM" id="SSF51695">
    <property type="entry name" value="PLC-like phosphodiesterases"/>
    <property type="match status" value="1"/>
</dbReference>
<organism evidence="3 4">
    <name type="scientific">Paucilactobacillus oligofermentans DSM 15707 = LMG 22743</name>
    <dbReference type="NCBI Taxonomy" id="1423778"/>
    <lineage>
        <taxon>Bacteria</taxon>
        <taxon>Bacillati</taxon>
        <taxon>Bacillota</taxon>
        <taxon>Bacilli</taxon>
        <taxon>Lactobacillales</taxon>
        <taxon>Lactobacillaceae</taxon>
        <taxon>Paucilactobacillus</taxon>
    </lineage>
</organism>
<keyword evidence="1" id="KW-1133">Transmembrane helix</keyword>
<dbReference type="InterPro" id="IPR018476">
    <property type="entry name" value="GlyceroP-diester-Pdiesterase_M"/>
</dbReference>
<sequence>MGMYRRYWMQFSQHWGYLILLTIGTSAIIGQVIVPVLTWLVQRAMKIANIQYLSYTNMIDVIISHPIFVMILLLIVVVTLITAYLQFTFWMVIIANIRINRRFSTWSVLKERIRDLKHLRISTMLVTFAYLIVVVPFGKVLFQSELLSKITIPVFILDDMGSSVFIWVPIVIITALSLFLSIKMITFLPRTMNRHSSTITLLKNSWIETNKRCLKIIIKLIASSFLLILVEIISRGILYILQTYLDKYMPSIALFGAVTNLMILEVINQFIMAVGIVFIINIVLDEFNGKLVNETKIVIKQAKFKKLKRFSAIGLILIVGGSVATYNFLYFKGALIEPPLVIAHRGVDNQNGVQNTIPALEKTAKEKPDFVEMDVQETKDHQFVVMHDGNLNKLAGVNKQIHDLTLSELTRLTVSENGKSAKIASFNEYLSVAEDNHQKLLVEIKTSKYDSPNMVSNFLTEYQSRMLADGNYIHSLDYPVVKKVKDQSPKLITSFILPYNLAFPRTSANAYTMEETTLTQNFMDQAHQHGKKVFAWTVNDPDQMQRLLFLNVDGIITDDTSTLQEVITDNKDHPSYANQLMIYTNQLNGISGTAQN</sequence>
<keyword evidence="4" id="KW-1185">Reference proteome</keyword>
<feature type="transmembrane region" description="Helical" evidence="1">
    <location>
        <begin position="15"/>
        <end position="40"/>
    </location>
</feature>
<evidence type="ECO:0000313" key="3">
    <source>
        <dbReference type="EMBL" id="KRL57900.1"/>
    </source>
</evidence>
<dbReference type="EMBL" id="AZFE01000003">
    <property type="protein sequence ID" value="KRL57900.1"/>
    <property type="molecule type" value="Genomic_DNA"/>
</dbReference>
<dbReference type="InterPro" id="IPR017946">
    <property type="entry name" value="PLC-like_Pdiesterase_TIM-brl"/>
</dbReference>
<feature type="transmembrane region" description="Helical" evidence="1">
    <location>
        <begin position="310"/>
        <end position="331"/>
    </location>
</feature>
<dbReference type="Gene3D" id="3.20.20.190">
    <property type="entry name" value="Phosphatidylinositol (PI) phosphodiesterase"/>
    <property type="match status" value="1"/>
</dbReference>
<dbReference type="PANTHER" id="PTHR46211:SF8">
    <property type="entry name" value="PHOSPHODIESTERASE"/>
    <property type="match status" value="1"/>
</dbReference>
<dbReference type="AlphaFoldDB" id="A0A0R1RM69"/>
<feature type="transmembrane region" description="Helical" evidence="1">
    <location>
        <begin position="162"/>
        <end position="182"/>
    </location>
</feature>
<feature type="transmembrane region" description="Helical" evidence="1">
    <location>
        <begin position="81"/>
        <end position="99"/>
    </location>
</feature>
<gene>
    <name evidence="3" type="ORF">FC70_GL000373</name>
</gene>
<feature type="transmembrane region" description="Helical" evidence="1">
    <location>
        <begin position="261"/>
        <end position="284"/>
    </location>
</feature>
<feature type="transmembrane region" description="Helical" evidence="1">
    <location>
        <begin position="220"/>
        <end position="241"/>
    </location>
</feature>
<dbReference type="CDD" id="cd08579">
    <property type="entry name" value="GDPD_memb_like"/>
    <property type="match status" value="1"/>
</dbReference>
<keyword evidence="1" id="KW-0812">Transmembrane</keyword>
<dbReference type="GO" id="GO:0008081">
    <property type="term" value="F:phosphoric diester hydrolase activity"/>
    <property type="evidence" value="ECO:0007669"/>
    <property type="project" value="InterPro"/>
</dbReference>
<dbReference type="InterPro" id="IPR030395">
    <property type="entry name" value="GP_PDE_dom"/>
</dbReference>
<accession>A0A0R1RM69</accession>
<protein>
    <recommendedName>
        <fullName evidence="2">GP-PDE domain-containing protein</fullName>
    </recommendedName>
</protein>
<dbReference type="PANTHER" id="PTHR46211">
    <property type="entry name" value="GLYCEROPHOSPHORYL DIESTER PHOSPHODIESTERASE"/>
    <property type="match status" value="1"/>
</dbReference>
<evidence type="ECO:0000313" key="4">
    <source>
        <dbReference type="Proteomes" id="UP000051697"/>
    </source>
</evidence>
<comment type="caution">
    <text evidence="3">The sequence shown here is derived from an EMBL/GenBank/DDBJ whole genome shotgun (WGS) entry which is preliminary data.</text>
</comment>
<evidence type="ECO:0000259" key="2">
    <source>
        <dbReference type="PROSITE" id="PS51704"/>
    </source>
</evidence>
<keyword evidence="1" id="KW-0472">Membrane</keyword>
<dbReference type="GO" id="GO:0006629">
    <property type="term" value="P:lipid metabolic process"/>
    <property type="evidence" value="ECO:0007669"/>
    <property type="project" value="InterPro"/>
</dbReference>
<dbReference type="PATRIC" id="fig|1423778.4.peg.392"/>
<feature type="transmembrane region" description="Helical" evidence="1">
    <location>
        <begin position="119"/>
        <end position="142"/>
    </location>
</feature>
<dbReference type="STRING" id="1423778.FC70_GL000373"/>
<evidence type="ECO:0000256" key="1">
    <source>
        <dbReference type="SAM" id="Phobius"/>
    </source>
</evidence>
<feature type="transmembrane region" description="Helical" evidence="1">
    <location>
        <begin position="52"/>
        <end position="75"/>
    </location>
</feature>
<name>A0A0R1RM69_9LACO</name>
<feature type="domain" description="GP-PDE" evidence="2">
    <location>
        <begin position="339"/>
        <end position="567"/>
    </location>
</feature>
<reference evidence="3 4" key="1">
    <citation type="journal article" date="2015" name="Genome Announc.">
        <title>Expanding the biotechnology potential of lactobacilli through comparative genomics of 213 strains and associated genera.</title>
        <authorList>
            <person name="Sun Z."/>
            <person name="Harris H.M."/>
            <person name="McCann A."/>
            <person name="Guo C."/>
            <person name="Argimon S."/>
            <person name="Zhang W."/>
            <person name="Yang X."/>
            <person name="Jeffery I.B."/>
            <person name="Cooney J.C."/>
            <person name="Kagawa T.F."/>
            <person name="Liu W."/>
            <person name="Song Y."/>
            <person name="Salvetti E."/>
            <person name="Wrobel A."/>
            <person name="Rasinkangas P."/>
            <person name="Parkhill J."/>
            <person name="Rea M.C."/>
            <person name="O'Sullivan O."/>
            <person name="Ritari J."/>
            <person name="Douillard F.P."/>
            <person name="Paul Ross R."/>
            <person name="Yang R."/>
            <person name="Briner A.E."/>
            <person name="Felis G.E."/>
            <person name="de Vos W.M."/>
            <person name="Barrangou R."/>
            <person name="Klaenhammer T.R."/>
            <person name="Caufield P.W."/>
            <person name="Cui Y."/>
            <person name="Zhang H."/>
            <person name="O'Toole P.W."/>
        </authorList>
    </citation>
    <scope>NUCLEOTIDE SEQUENCE [LARGE SCALE GENOMIC DNA]</scope>
    <source>
        <strain evidence="3 4">DSM 15707</strain>
    </source>
</reference>
<dbReference type="Pfam" id="PF03009">
    <property type="entry name" value="GDPD"/>
    <property type="match status" value="1"/>
</dbReference>
<dbReference type="PROSITE" id="PS51704">
    <property type="entry name" value="GP_PDE"/>
    <property type="match status" value="1"/>
</dbReference>
<dbReference type="Proteomes" id="UP000051697">
    <property type="component" value="Unassembled WGS sequence"/>
</dbReference>
<dbReference type="Pfam" id="PF10110">
    <property type="entry name" value="GPDPase_memb"/>
    <property type="match status" value="1"/>
</dbReference>
<proteinExistence type="predicted"/>